<protein>
    <submittedName>
        <fullName evidence="1">Uncharacterized protein</fullName>
    </submittedName>
</protein>
<dbReference type="AlphaFoldDB" id="A0A067P3K3"/>
<dbReference type="InParanoid" id="A0A067P3K3"/>
<feature type="non-terminal residue" evidence="1">
    <location>
        <position position="1"/>
    </location>
</feature>
<gene>
    <name evidence="1" type="ORF">JAAARDRAFT_143588</name>
</gene>
<name>A0A067P3K3_9AGAM</name>
<proteinExistence type="predicted"/>
<reference evidence="2" key="1">
    <citation type="journal article" date="2014" name="Proc. Natl. Acad. Sci. U.S.A.">
        <title>Extensive sampling of basidiomycete genomes demonstrates inadequacy of the white-rot/brown-rot paradigm for wood decay fungi.</title>
        <authorList>
            <person name="Riley R."/>
            <person name="Salamov A.A."/>
            <person name="Brown D.W."/>
            <person name="Nagy L.G."/>
            <person name="Floudas D."/>
            <person name="Held B.W."/>
            <person name="Levasseur A."/>
            <person name="Lombard V."/>
            <person name="Morin E."/>
            <person name="Otillar R."/>
            <person name="Lindquist E.A."/>
            <person name="Sun H."/>
            <person name="LaButti K.M."/>
            <person name="Schmutz J."/>
            <person name="Jabbour D."/>
            <person name="Luo H."/>
            <person name="Baker S.E."/>
            <person name="Pisabarro A.G."/>
            <person name="Walton J.D."/>
            <person name="Blanchette R.A."/>
            <person name="Henrissat B."/>
            <person name="Martin F."/>
            <person name="Cullen D."/>
            <person name="Hibbett D.S."/>
            <person name="Grigoriev I.V."/>
        </authorList>
    </citation>
    <scope>NUCLEOTIDE SEQUENCE [LARGE SCALE GENOMIC DNA]</scope>
    <source>
        <strain evidence="2">MUCL 33604</strain>
    </source>
</reference>
<sequence length="202" mass="23200">LRVDPKNQVPIEELLKEPSLRRLVGFTTNAFNLYAPRLYKYYRTTLESLLQWKPTLRPYLPNSPFSACTFNFGPNVQTFIHTDPKNLLWGWCVVTALGRFNPKHGGHLILWDLNLVVEFPPVSTLFIPSAVIRHSNVLVAAGEQRLSYTQYTAGGVFRWVKYRYKSVGEVVRSIGELEVRRLNASRWKAGIEMFSKLGELSE</sequence>
<dbReference type="Proteomes" id="UP000027265">
    <property type="component" value="Unassembled WGS sequence"/>
</dbReference>
<dbReference type="Gene3D" id="3.60.130.30">
    <property type="match status" value="1"/>
</dbReference>
<evidence type="ECO:0000313" key="2">
    <source>
        <dbReference type="Proteomes" id="UP000027265"/>
    </source>
</evidence>
<dbReference type="EMBL" id="KL197788">
    <property type="protein sequence ID" value="KDQ49354.1"/>
    <property type="molecule type" value="Genomic_DNA"/>
</dbReference>
<evidence type="ECO:0000313" key="1">
    <source>
        <dbReference type="EMBL" id="KDQ49354.1"/>
    </source>
</evidence>
<keyword evidence="2" id="KW-1185">Reference proteome</keyword>
<dbReference type="OrthoDB" id="3202607at2759"/>
<dbReference type="HOGENOM" id="CLU_031314_0_0_1"/>
<accession>A0A067P3K3</accession>
<organism evidence="1 2">
    <name type="scientific">Jaapia argillacea MUCL 33604</name>
    <dbReference type="NCBI Taxonomy" id="933084"/>
    <lineage>
        <taxon>Eukaryota</taxon>
        <taxon>Fungi</taxon>
        <taxon>Dikarya</taxon>
        <taxon>Basidiomycota</taxon>
        <taxon>Agaricomycotina</taxon>
        <taxon>Agaricomycetes</taxon>
        <taxon>Agaricomycetidae</taxon>
        <taxon>Jaapiales</taxon>
        <taxon>Jaapiaceae</taxon>
        <taxon>Jaapia</taxon>
    </lineage>
</organism>